<dbReference type="SUPFAM" id="SSF81321">
    <property type="entry name" value="Family A G protein-coupled receptor-like"/>
    <property type="match status" value="1"/>
</dbReference>
<keyword evidence="4" id="KW-0297">G-protein coupled receptor</keyword>
<keyword evidence="7" id="KW-0807">Transducer</keyword>
<dbReference type="Pfam" id="PF05462">
    <property type="entry name" value="Dicty_CAR"/>
    <property type="match status" value="1"/>
</dbReference>
<proteinExistence type="predicted"/>
<dbReference type="GO" id="GO:0007166">
    <property type="term" value="P:cell surface receptor signaling pathway"/>
    <property type="evidence" value="ECO:0007669"/>
    <property type="project" value="InterPro"/>
</dbReference>
<evidence type="ECO:0000256" key="7">
    <source>
        <dbReference type="ARBA" id="ARBA00023224"/>
    </source>
</evidence>
<feature type="domain" description="G-protein coupled receptors family 2 profile 2" evidence="10">
    <location>
        <begin position="10"/>
        <end position="257"/>
    </location>
</feature>
<evidence type="ECO:0000256" key="9">
    <source>
        <dbReference type="SAM" id="Phobius"/>
    </source>
</evidence>
<evidence type="ECO:0000259" key="10">
    <source>
        <dbReference type="PROSITE" id="PS50261"/>
    </source>
</evidence>
<feature type="transmembrane region" description="Helical" evidence="9">
    <location>
        <begin position="155"/>
        <end position="174"/>
    </location>
</feature>
<evidence type="ECO:0000256" key="4">
    <source>
        <dbReference type="ARBA" id="ARBA00023040"/>
    </source>
</evidence>
<keyword evidence="5 9" id="KW-0472">Membrane</keyword>
<evidence type="ECO:0000256" key="6">
    <source>
        <dbReference type="ARBA" id="ARBA00023170"/>
    </source>
</evidence>
<reference evidence="11" key="1">
    <citation type="submission" date="2022-07" db="EMBL/GenBank/DDBJ databases">
        <title>Genome analysis of Parmales, a sister group of diatoms, reveals the evolutionary specialization of diatoms from phago-mixotrophs to photoautotrophs.</title>
        <authorList>
            <person name="Ban H."/>
            <person name="Sato S."/>
            <person name="Yoshikawa S."/>
            <person name="Kazumasa Y."/>
            <person name="Nakamura Y."/>
            <person name="Ichinomiya M."/>
            <person name="Saitoh K."/>
            <person name="Sato N."/>
            <person name="Blanc-Mathieu R."/>
            <person name="Endo H."/>
            <person name="Kuwata A."/>
            <person name="Ogata H."/>
        </authorList>
    </citation>
    <scope>NUCLEOTIDE SEQUENCE</scope>
</reference>
<evidence type="ECO:0000256" key="2">
    <source>
        <dbReference type="ARBA" id="ARBA00022692"/>
    </source>
</evidence>
<dbReference type="Gene3D" id="1.20.1070.10">
    <property type="entry name" value="Rhodopsin 7-helix transmembrane proteins"/>
    <property type="match status" value="1"/>
</dbReference>
<dbReference type="OrthoDB" id="100006at2759"/>
<keyword evidence="2 9" id="KW-0812">Transmembrane</keyword>
<feature type="transmembrane region" description="Helical" evidence="9">
    <location>
        <begin position="204"/>
        <end position="221"/>
    </location>
</feature>
<gene>
    <name evidence="11" type="ORF">TrRE_jg5231</name>
</gene>
<organism evidence="11 12">
    <name type="scientific">Triparma retinervis</name>
    <dbReference type="NCBI Taxonomy" id="2557542"/>
    <lineage>
        <taxon>Eukaryota</taxon>
        <taxon>Sar</taxon>
        <taxon>Stramenopiles</taxon>
        <taxon>Ochrophyta</taxon>
        <taxon>Bolidophyceae</taxon>
        <taxon>Parmales</taxon>
        <taxon>Triparmaceae</taxon>
        <taxon>Triparma</taxon>
    </lineage>
</organism>
<feature type="transmembrane region" description="Helical" evidence="9">
    <location>
        <begin position="12"/>
        <end position="33"/>
    </location>
</feature>
<dbReference type="PROSITE" id="PS50261">
    <property type="entry name" value="G_PROTEIN_RECEP_F2_4"/>
    <property type="match status" value="1"/>
</dbReference>
<dbReference type="InterPro" id="IPR022343">
    <property type="entry name" value="GCR1-cAMP_receptor"/>
</dbReference>
<comment type="caution">
    <text evidence="11">The sequence shown here is derived from an EMBL/GenBank/DDBJ whole genome shotgun (WGS) entry which is preliminary data.</text>
</comment>
<dbReference type="InterPro" id="IPR017981">
    <property type="entry name" value="GPCR_2-like_7TM"/>
</dbReference>
<dbReference type="InterPro" id="IPR022340">
    <property type="entry name" value="GPCR_GCR1_put"/>
</dbReference>
<accession>A0A9W6ZN04</accession>
<feature type="transmembrane region" description="Helical" evidence="9">
    <location>
        <begin position="233"/>
        <end position="255"/>
    </location>
</feature>
<dbReference type="PRINTS" id="PR02000">
    <property type="entry name" value="GCR1PLANT"/>
</dbReference>
<protein>
    <recommendedName>
        <fullName evidence="10">G-protein coupled receptors family 2 profile 2 domain-containing protein</fullName>
    </recommendedName>
</protein>
<name>A0A9W6ZN04_9STRA</name>
<dbReference type="AlphaFoldDB" id="A0A9W6ZN04"/>
<feature type="transmembrane region" description="Helical" evidence="9">
    <location>
        <begin position="83"/>
        <end position="101"/>
    </location>
</feature>
<feature type="compositionally biased region" description="Acidic residues" evidence="8">
    <location>
        <begin position="287"/>
        <end position="298"/>
    </location>
</feature>
<evidence type="ECO:0000256" key="1">
    <source>
        <dbReference type="ARBA" id="ARBA00004141"/>
    </source>
</evidence>
<evidence type="ECO:0000313" key="11">
    <source>
        <dbReference type="EMBL" id="GMH55231.1"/>
    </source>
</evidence>
<dbReference type="PANTHER" id="PTHR23112">
    <property type="entry name" value="G PROTEIN-COUPLED RECEPTOR 157-RELATED"/>
    <property type="match status" value="1"/>
</dbReference>
<dbReference type="EMBL" id="BRXZ01000831">
    <property type="protein sequence ID" value="GMH55231.1"/>
    <property type="molecule type" value="Genomic_DNA"/>
</dbReference>
<evidence type="ECO:0000313" key="12">
    <source>
        <dbReference type="Proteomes" id="UP001165082"/>
    </source>
</evidence>
<dbReference type="GO" id="GO:0007189">
    <property type="term" value="P:adenylate cyclase-activating G protein-coupled receptor signaling pathway"/>
    <property type="evidence" value="ECO:0007669"/>
    <property type="project" value="TreeGrafter"/>
</dbReference>
<dbReference type="Proteomes" id="UP001165082">
    <property type="component" value="Unassembled WGS sequence"/>
</dbReference>
<dbReference type="PANTHER" id="PTHR23112:SF0">
    <property type="entry name" value="TRANSMEMBRANE PROTEIN 116"/>
    <property type="match status" value="1"/>
</dbReference>
<evidence type="ECO:0000256" key="5">
    <source>
        <dbReference type="ARBA" id="ARBA00023136"/>
    </source>
</evidence>
<feature type="transmembrane region" description="Helical" evidence="9">
    <location>
        <begin position="113"/>
        <end position="135"/>
    </location>
</feature>
<feature type="compositionally biased region" description="Basic and acidic residues" evidence="8">
    <location>
        <begin position="299"/>
        <end position="311"/>
    </location>
</feature>
<keyword evidence="12" id="KW-1185">Reference proteome</keyword>
<dbReference type="GO" id="GO:0005886">
    <property type="term" value="C:plasma membrane"/>
    <property type="evidence" value="ECO:0007669"/>
    <property type="project" value="TreeGrafter"/>
</dbReference>
<evidence type="ECO:0000256" key="8">
    <source>
        <dbReference type="SAM" id="MobiDB-lite"/>
    </source>
</evidence>
<feature type="transmembrane region" description="Helical" evidence="9">
    <location>
        <begin position="45"/>
        <end position="63"/>
    </location>
</feature>
<comment type="subcellular location">
    <subcellularLocation>
        <location evidence="1">Membrane</location>
        <topology evidence="1">Multi-pass membrane protein</topology>
    </subcellularLocation>
</comment>
<dbReference type="GO" id="GO:0004930">
    <property type="term" value="F:G protein-coupled receptor activity"/>
    <property type="evidence" value="ECO:0007669"/>
    <property type="project" value="UniProtKB-KW"/>
</dbReference>
<sequence length="311" mass="35561">MFTGSQHDALMAISVTFSLFSFFGVLLIIVSYLTFPKLRTFSFGLVFYMSCADLGALFSYLLGSPDEGGLCRFQGLIQQYFELSSIIWSATIAFTLYRAVVKLQDSASLLKKYLALGYGVPVICAFLPLFTSSYVNTGGWCWISNTQTVGQVWRWLLFYGPLWSCVGYNAYCYYLTEKAMKNMFANQGAEMPSKYKALIKRLKLYPLILVICWFWATVNRLQNAFNPDHEIFWLYVMQSIFRSLQGLLNCVAYGLQPNVRKCWVEWLSNRPRTSWLVDKLRVDDDVEVDKEEGEESGDGDSKKPVEADTML</sequence>
<dbReference type="PRINTS" id="PR02001">
    <property type="entry name" value="GCR1CAMPR"/>
</dbReference>
<keyword evidence="6" id="KW-0675">Receptor</keyword>
<keyword evidence="3 9" id="KW-1133">Transmembrane helix</keyword>
<evidence type="ECO:0000256" key="3">
    <source>
        <dbReference type="ARBA" id="ARBA00022989"/>
    </source>
</evidence>
<feature type="region of interest" description="Disordered" evidence="8">
    <location>
        <begin position="287"/>
        <end position="311"/>
    </location>
</feature>